<organism evidence="2 3">
    <name type="scientific">Parasponia andersonii</name>
    <name type="common">Sponia andersonii</name>
    <dbReference type="NCBI Taxonomy" id="3476"/>
    <lineage>
        <taxon>Eukaryota</taxon>
        <taxon>Viridiplantae</taxon>
        <taxon>Streptophyta</taxon>
        <taxon>Embryophyta</taxon>
        <taxon>Tracheophyta</taxon>
        <taxon>Spermatophyta</taxon>
        <taxon>Magnoliopsida</taxon>
        <taxon>eudicotyledons</taxon>
        <taxon>Gunneridae</taxon>
        <taxon>Pentapetalae</taxon>
        <taxon>rosids</taxon>
        <taxon>fabids</taxon>
        <taxon>Rosales</taxon>
        <taxon>Cannabaceae</taxon>
        <taxon>Parasponia</taxon>
    </lineage>
</organism>
<name>A0A2P5BSP0_PARAD</name>
<comment type="caution">
    <text evidence="2">The sequence shown here is derived from an EMBL/GenBank/DDBJ whole genome shotgun (WGS) entry which is preliminary data.</text>
</comment>
<dbReference type="OrthoDB" id="10386677at2759"/>
<dbReference type="Proteomes" id="UP000237105">
    <property type="component" value="Unassembled WGS sequence"/>
</dbReference>
<accession>A0A2P5BSP0</accession>
<keyword evidence="3" id="KW-1185">Reference proteome</keyword>
<proteinExistence type="predicted"/>
<evidence type="ECO:0000256" key="1">
    <source>
        <dbReference type="SAM" id="MobiDB-lite"/>
    </source>
</evidence>
<feature type="non-terminal residue" evidence="2">
    <location>
        <position position="1"/>
    </location>
</feature>
<dbReference type="AlphaFoldDB" id="A0A2P5BSP0"/>
<reference evidence="3" key="1">
    <citation type="submission" date="2016-06" db="EMBL/GenBank/DDBJ databases">
        <title>Parallel loss of symbiosis genes in relatives of nitrogen-fixing non-legume Parasponia.</title>
        <authorList>
            <person name="Van Velzen R."/>
            <person name="Holmer R."/>
            <person name="Bu F."/>
            <person name="Rutten L."/>
            <person name="Van Zeijl A."/>
            <person name="Liu W."/>
            <person name="Santuari L."/>
            <person name="Cao Q."/>
            <person name="Sharma T."/>
            <person name="Shen D."/>
            <person name="Roswanjaya Y."/>
            <person name="Wardhani T."/>
            <person name="Kalhor M.S."/>
            <person name="Jansen J."/>
            <person name="Van den Hoogen J."/>
            <person name="Gungor B."/>
            <person name="Hartog M."/>
            <person name="Hontelez J."/>
            <person name="Verver J."/>
            <person name="Yang W.-C."/>
            <person name="Schijlen E."/>
            <person name="Repin R."/>
            <person name="Schilthuizen M."/>
            <person name="Schranz E."/>
            <person name="Heidstra R."/>
            <person name="Miyata K."/>
            <person name="Fedorova E."/>
            <person name="Kohlen W."/>
            <person name="Bisseling T."/>
            <person name="Smit S."/>
            <person name="Geurts R."/>
        </authorList>
    </citation>
    <scope>NUCLEOTIDE SEQUENCE [LARGE SCALE GENOMIC DNA]</scope>
    <source>
        <strain evidence="3">cv. WU1-14</strain>
    </source>
</reference>
<protein>
    <submittedName>
        <fullName evidence="2">Uncharacterized protein</fullName>
    </submittedName>
</protein>
<dbReference type="EMBL" id="JXTB01000228">
    <property type="protein sequence ID" value="PON51780.1"/>
    <property type="molecule type" value="Genomic_DNA"/>
</dbReference>
<feature type="region of interest" description="Disordered" evidence="1">
    <location>
        <begin position="13"/>
        <end position="36"/>
    </location>
</feature>
<sequence>VIWKEWNETELKQRRNEAKQRNWKKPSQRRDTNSQVAHHRFSAQRCWASGAVTPMVLVNYLFSAHLVTKASRNHSDTAFCPPQL</sequence>
<evidence type="ECO:0000313" key="2">
    <source>
        <dbReference type="EMBL" id="PON51780.1"/>
    </source>
</evidence>
<evidence type="ECO:0000313" key="3">
    <source>
        <dbReference type="Proteomes" id="UP000237105"/>
    </source>
</evidence>
<gene>
    <name evidence="2" type="ORF">PanWU01x14_213500</name>
</gene>